<dbReference type="EMBL" id="JAIQCV010000006">
    <property type="protein sequence ID" value="KAH1091216.1"/>
    <property type="molecule type" value="Genomic_DNA"/>
</dbReference>
<comment type="caution">
    <text evidence="2">The sequence shown here is derived from an EMBL/GenBank/DDBJ whole genome shotgun (WGS) entry which is preliminary data.</text>
</comment>
<evidence type="ECO:0000256" key="1">
    <source>
        <dbReference type="SAM" id="MobiDB-lite"/>
    </source>
</evidence>
<accession>A0A9D3VP41</accession>
<sequence length="140" mass="15681">MRLALADQRTHLKADRNPKAELKDRKKGCPIPWPLSGSDGRRHGQWAVKPRLRIPTSGIWRMKRALDTILGSNSDDRVRPSDATNAGIQVCGRSQRAEKGLFRCNPRRMCLPRSWCVPRAHMGGVVAHGSGRGTLEFQSF</sequence>
<evidence type="ECO:0000313" key="2">
    <source>
        <dbReference type="EMBL" id="KAH1091216.1"/>
    </source>
</evidence>
<feature type="compositionally biased region" description="Basic and acidic residues" evidence="1">
    <location>
        <begin position="8"/>
        <end position="24"/>
    </location>
</feature>
<gene>
    <name evidence="2" type="ORF">J1N35_018473</name>
</gene>
<name>A0A9D3VP41_9ROSI</name>
<evidence type="ECO:0000313" key="3">
    <source>
        <dbReference type="Proteomes" id="UP000828251"/>
    </source>
</evidence>
<dbReference type="Proteomes" id="UP000828251">
    <property type="component" value="Unassembled WGS sequence"/>
</dbReference>
<organism evidence="2 3">
    <name type="scientific">Gossypium stocksii</name>
    <dbReference type="NCBI Taxonomy" id="47602"/>
    <lineage>
        <taxon>Eukaryota</taxon>
        <taxon>Viridiplantae</taxon>
        <taxon>Streptophyta</taxon>
        <taxon>Embryophyta</taxon>
        <taxon>Tracheophyta</taxon>
        <taxon>Spermatophyta</taxon>
        <taxon>Magnoliopsida</taxon>
        <taxon>eudicotyledons</taxon>
        <taxon>Gunneridae</taxon>
        <taxon>Pentapetalae</taxon>
        <taxon>rosids</taxon>
        <taxon>malvids</taxon>
        <taxon>Malvales</taxon>
        <taxon>Malvaceae</taxon>
        <taxon>Malvoideae</taxon>
        <taxon>Gossypium</taxon>
    </lineage>
</organism>
<reference evidence="2 3" key="1">
    <citation type="journal article" date="2021" name="Plant Biotechnol. J.">
        <title>Multi-omics assisted identification of the key and species-specific regulatory components of drought-tolerant mechanisms in Gossypium stocksii.</title>
        <authorList>
            <person name="Yu D."/>
            <person name="Ke L."/>
            <person name="Zhang D."/>
            <person name="Wu Y."/>
            <person name="Sun Y."/>
            <person name="Mei J."/>
            <person name="Sun J."/>
            <person name="Sun Y."/>
        </authorList>
    </citation>
    <scope>NUCLEOTIDE SEQUENCE [LARGE SCALE GENOMIC DNA]</scope>
    <source>
        <strain evidence="3">cv. E1</strain>
        <tissue evidence="2">Leaf</tissue>
    </source>
</reference>
<proteinExistence type="predicted"/>
<protein>
    <submittedName>
        <fullName evidence="2">Uncharacterized protein</fullName>
    </submittedName>
</protein>
<keyword evidence="3" id="KW-1185">Reference proteome</keyword>
<dbReference type="AlphaFoldDB" id="A0A9D3VP41"/>
<feature type="region of interest" description="Disordered" evidence="1">
    <location>
        <begin position="1"/>
        <end position="26"/>
    </location>
</feature>